<gene>
    <name evidence="2" type="ORF">JW744_02910</name>
</gene>
<accession>A0A938YUI6</accession>
<name>A0A938YUI6_9ARCH</name>
<proteinExistence type="predicted"/>
<dbReference type="Proteomes" id="UP000809243">
    <property type="component" value="Unassembled WGS sequence"/>
</dbReference>
<evidence type="ECO:0000313" key="3">
    <source>
        <dbReference type="Proteomes" id="UP000809243"/>
    </source>
</evidence>
<feature type="region of interest" description="Disordered" evidence="1">
    <location>
        <begin position="1"/>
        <end position="28"/>
    </location>
</feature>
<feature type="compositionally biased region" description="Basic residues" evidence="1">
    <location>
        <begin position="1"/>
        <end position="20"/>
    </location>
</feature>
<dbReference type="AlphaFoldDB" id="A0A938YUI6"/>
<sequence>MAKPPKRPRKRPSPSKKKAGFAKAAKTLRAQKKAGTITGSGLAMLKRLRELGY</sequence>
<reference evidence="2" key="1">
    <citation type="submission" date="2021-01" db="EMBL/GenBank/DDBJ databases">
        <title>Active Sulfur Cycling in an Early Earth Analoge.</title>
        <authorList>
            <person name="Hahn C.R."/>
            <person name="Youssef N.H."/>
            <person name="Elshahed M."/>
        </authorList>
    </citation>
    <scope>NUCLEOTIDE SEQUENCE</scope>
    <source>
        <strain evidence="2">Zod_Metabat.1151</strain>
    </source>
</reference>
<dbReference type="EMBL" id="JAFGDB010000047">
    <property type="protein sequence ID" value="MBN2067394.1"/>
    <property type="molecule type" value="Genomic_DNA"/>
</dbReference>
<evidence type="ECO:0000313" key="2">
    <source>
        <dbReference type="EMBL" id="MBN2067394.1"/>
    </source>
</evidence>
<protein>
    <submittedName>
        <fullName evidence="2">Uncharacterized protein</fullName>
    </submittedName>
</protein>
<organism evidence="2 3">
    <name type="scientific">Candidatus Iainarchaeum sp</name>
    <dbReference type="NCBI Taxonomy" id="3101447"/>
    <lineage>
        <taxon>Archaea</taxon>
        <taxon>Candidatus Iainarchaeota</taxon>
        <taxon>Candidatus Iainarchaeia</taxon>
        <taxon>Candidatus Iainarchaeales</taxon>
        <taxon>Candidatus Iainarchaeaceae</taxon>
        <taxon>Candidatus Iainarchaeum</taxon>
    </lineage>
</organism>
<evidence type="ECO:0000256" key="1">
    <source>
        <dbReference type="SAM" id="MobiDB-lite"/>
    </source>
</evidence>
<comment type="caution">
    <text evidence="2">The sequence shown here is derived from an EMBL/GenBank/DDBJ whole genome shotgun (WGS) entry which is preliminary data.</text>
</comment>